<dbReference type="RefSeq" id="WP_179268465.1">
    <property type="nucleotide sequence ID" value="NZ_CP058579.1"/>
</dbReference>
<accession>A0A7D5QBK6</accession>
<gene>
    <name evidence="1" type="ORF">HUG12_09150</name>
</gene>
<evidence type="ECO:0000313" key="1">
    <source>
        <dbReference type="EMBL" id="QLG61880.1"/>
    </source>
</evidence>
<dbReference type="AlphaFoldDB" id="A0A7D5QBK6"/>
<protein>
    <submittedName>
        <fullName evidence="1">DUF362 domain-containing protein</fullName>
    </submittedName>
</protein>
<evidence type="ECO:0000313" key="2">
    <source>
        <dbReference type="Proteomes" id="UP000509626"/>
    </source>
</evidence>
<reference evidence="1 2" key="1">
    <citation type="submission" date="2020-06" db="EMBL/GenBank/DDBJ databases">
        <title>NJ-3-1, isolated from saline soil.</title>
        <authorList>
            <person name="Cui H.L."/>
            <person name="Shi X."/>
        </authorList>
    </citation>
    <scope>NUCLEOTIDE SEQUENCE [LARGE SCALE GENOMIC DNA]</scope>
    <source>
        <strain evidence="1 2">NJ-3-1</strain>
    </source>
</reference>
<sequence>MDTDPSRRSLAVPEERVQDACGETPLPELGLIEQVWETDPIPREAIADRASDAFGSLPLEDVPDGGEIALGVGSRGIANLGTIVAGVVEGAQDRGYDPFVFPAMGSHGGATAEGQREMLADLGVSESTVDCEIRSGMDVAEVGRTADRDVPVVADANAVAADAIVPINRVKPHTDFDGTVESGLSKMLVIGMGKQRGAKIAHDWAVDWSLRNMIPEITEQLLAQLPVVGGIAILEDQRDDTALVEGVPPEGFLDREAELLETAYDVMPKIPFRELDVLVLDSQGKDVSGQGMDTNVIGRRPFAIQEPEPDSPDVKRIYTRGLTETTHGNAMGMGSADFVHADLLEGIDMPTTLINALTASTTRGVRLPPAVETDRAGLVAALSTIGIVDPETVRVLRAADTMHLQRLYASTALVEEARDRDDLRVVEEPAPIGFESGDFAAPSPHEVE</sequence>
<dbReference type="KEGG" id="halu:HUG12_09150"/>
<dbReference type="OrthoDB" id="337900at2157"/>
<dbReference type="GeneID" id="56037623"/>
<proteinExistence type="predicted"/>
<dbReference type="Proteomes" id="UP000509626">
    <property type="component" value="Chromosome"/>
</dbReference>
<keyword evidence="2" id="KW-1185">Reference proteome</keyword>
<dbReference type="EMBL" id="CP058579">
    <property type="protein sequence ID" value="QLG61880.1"/>
    <property type="molecule type" value="Genomic_DNA"/>
</dbReference>
<organism evidence="1 2">
    <name type="scientific">Halorarum salinum</name>
    <dbReference type="NCBI Taxonomy" id="2743089"/>
    <lineage>
        <taxon>Archaea</taxon>
        <taxon>Methanobacteriati</taxon>
        <taxon>Methanobacteriota</taxon>
        <taxon>Stenosarchaea group</taxon>
        <taxon>Halobacteria</taxon>
        <taxon>Halobacteriales</taxon>
        <taxon>Haloferacaceae</taxon>
        <taxon>Halorarum</taxon>
    </lineage>
</organism>
<name>A0A7D5QBK6_9EURY</name>
<dbReference type="Gene3D" id="3.40.50.11440">
    <property type="match status" value="1"/>
</dbReference>